<evidence type="ECO:0000313" key="2">
    <source>
        <dbReference type="EMBL" id="PWA37650.1"/>
    </source>
</evidence>
<sequence>MVKEGVEDWRWFIRKREEVNSRKIKVHTANGVLVDRTWKELRVANVTMKLDGEANLKIKHCMECTTFIVHRFPKLNAEIPPSLFFPAPAMLVVTLMFVFFKNQIYYKQQ</sequence>
<reference evidence="2 3" key="1">
    <citation type="journal article" date="2018" name="Mol. Plant">
        <title>The genome of Artemisia annua provides insight into the evolution of Asteraceae family and artemisinin biosynthesis.</title>
        <authorList>
            <person name="Shen Q."/>
            <person name="Zhang L."/>
            <person name="Liao Z."/>
            <person name="Wang S."/>
            <person name="Yan T."/>
            <person name="Shi P."/>
            <person name="Liu M."/>
            <person name="Fu X."/>
            <person name="Pan Q."/>
            <person name="Wang Y."/>
            <person name="Lv Z."/>
            <person name="Lu X."/>
            <person name="Zhang F."/>
            <person name="Jiang W."/>
            <person name="Ma Y."/>
            <person name="Chen M."/>
            <person name="Hao X."/>
            <person name="Li L."/>
            <person name="Tang Y."/>
            <person name="Lv G."/>
            <person name="Zhou Y."/>
            <person name="Sun X."/>
            <person name="Brodelius P.E."/>
            <person name="Rose J.K.C."/>
            <person name="Tang K."/>
        </authorList>
    </citation>
    <scope>NUCLEOTIDE SEQUENCE [LARGE SCALE GENOMIC DNA]</scope>
    <source>
        <strain evidence="3">cv. Huhao1</strain>
        <tissue evidence="2">Leaf</tissue>
    </source>
</reference>
<proteinExistence type="predicted"/>
<dbReference type="AlphaFoldDB" id="A0A2U1KLI8"/>
<gene>
    <name evidence="2" type="ORF">CTI12_AA588340</name>
</gene>
<keyword evidence="1" id="KW-0812">Transmembrane</keyword>
<keyword evidence="3" id="KW-1185">Reference proteome</keyword>
<dbReference type="STRING" id="35608.A0A2U1KLI8"/>
<accession>A0A2U1KLI8</accession>
<organism evidence="2 3">
    <name type="scientific">Artemisia annua</name>
    <name type="common">Sweet wormwood</name>
    <dbReference type="NCBI Taxonomy" id="35608"/>
    <lineage>
        <taxon>Eukaryota</taxon>
        <taxon>Viridiplantae</taxon>
        <taxon>Streptophyta</taxon>
        <taxon>Embryophyta</taxon>
        <taxon>Tracheophyta</taxon>
        <taxon>Spermatophyta</taxon>
        <taxon>Magnoliopsida</taxon>
        <taxon>eudicotyledons</taxon>
        <taxon>Gunneridae</taxon>
        <taxon>Pentapetalae</taxon>
        <taxon>asterids</taxon>
        <taxon>campanulids</taxon>
        <taxon>Asterales</taxon>
        <taxon>Asteraceae</taxon>
        <taxon>Asteroideae</taxon>
        <taxon>Anthemideae</taxon>
        <taxon>Artemisiinae</taxon>
        <taxon>Artemisia</taxon>
    </lineage>
</organism>
<keyword evidence="1" id="KW-1133">Transmembrane helix</keyword>
<feature type="transmembrane region" description="Helical" evidence="1">
    <location>
        <begin position="83"/>
        <end position="100"/>
    </location>
</feature>
<evidence type="ECO:0000256" key="1">
    <source>
        <dbReference type="SAM" id="Phobius"/>
    </source>
</evidence>
<dbReference type="OrthoDB" id="377733at2759"/>
<dbReference type="Proteomes" id="UP000245207">
    <property type="component" value="Unassembled WGS sequence"/>
</dbReference>
<comment type="caution">
    <text evidence="2">The sequence shown here is derived from an EMBL/GenBank/DDBJ whole genome shotgun (WGS) entry which is preliminary data.</text>
</comment>
<dbReference type="EMBL" id="PKPP01016495">
    <property type="protein sequence ID" value="PWA37650.1"/>
    <property type="molecule type" value="Genomic_DNA"/>
</dbReference>
<keyword evidence="1" id="KW-0472">Membrane</keyword>
<evidence type="ECO:0000313" key="3">
    <source>
        <dbReference type="Proteomes" id="UP000245207"/>
    </source>
</evidence>
<name>A0A2U1KLI8_ARTAN</name>
<protein>
    <submittedName>
        <fullName evidence="2">HAD-like domain-containing protein</fullName>
    </submittedName>
</protein>